<name>A0A0U3DLR1_9EURY</name>
<evidence type="ECO:0000313" key="3">
    <source>
        <dbReference type="Proteomes" id="UP000067738"/>
    </source>
</evidence>
<keyword evidence="3" id="KW-1185">Reference proteome</keyword>
<evidence type="ECO:0000313" key="2">
    <source>
        <dbReference type="EMBL" id="ALT68902.1"/>
    </source>
</evidence>
<evidence type="ECO:0000256" key="1">
    <source>
        <dbReference type="SAM" id="Phobius"/>
    </source>
</evidence>
<dbReference type="Proteomes" id="UP000067738">
    <property type="component" value="Chromosome"/>
</dbReference>
<feature type="transmembrane region" description="Helical" evidence="1">
    <location>
        <begin position="46"/>
        <end position="68"/>
    </location>
</feature>
<dbReference type="GeneID" id="26736081"/>
<keyword evidence="1" id="KW-0812">Transmembrane</keyword>
<feature type="transmembrane region" description="Helical" evidence="1">
    <location>
        <begin position="128"/>
        <end position="155"/>
    </location>
</feature>
<dbReference type="Pfam" id="PF13197">
    <property type="entry name" value="DUF4013"/>
    <property type="match status" value="1"/>
</dbReference>
<dbReference type="EMBL" id="CP011266">
    <property type="protein sequence ID" value="ALT68902.1"/>
    <property type="molecule type" value="Genomic_DNA"/>
</dbReference>
<accession>A0A0U3DLR1</accession>
<evidence type="ECO:0008006" key="4">
    <source>
        <dbReference type="Google" id="ProtNLM"/>
    </source>
</evidence>
<dbReference type="RefSeq" id="WP_058739185.1">
    <property type="nucleotide sequence ID" value="NZ_CP011266.1"/>
</dbReference>
<protein>
    <recommendedName>
        <fullName evidence="4">DUF4013 domain-containing protein</fullName>
    </recommendedName>
</protein>
<dbReference type="InterPro" id="IPR025098">
    <property type="entry name" value="DUF4013"/>
</dbReference>
<feature type="transmembrane region" description="Helical" evidence="1">
    <location>
        <begin position="187"/>
        <end position="211"/>
    </location>
</feature>
<dbReference type="PATRIC" id="fig|230361.4.peg.1154"/>
<dbReference type="OrthoDB" id="78125at2157"/>
<feature type="transmembrane region" description="Helical" evidence="1">
    <location>
        <begin position="94"/>
        <end position="116"/>
    </location>
</feature>
<gene>
    <name evidence="2" type="ORF">sm9_1118</name>
</gene>
<keyword evidence="1" id="KW-0472">Membrane</keyword>
<sequence length="246" mass="27888">MDLSKLVMNSFKYPFRNIKKLPILCLLFVFIAIIPIGLIANNNYVTAIGVIAFFLFILTVPGYFLSMVKLGSNQSSMLPSFNLVNNIYDSIRVLFLRIVYMIVPTTLLLIALFVFGPATRNLINNLRIIEFLATVGFVFVLILIVYFIFEFLLFFAKARLAYFNSLSEALNIKKVIRDIKNIGIVNIIKWLIVMAILLNAITFISSFVMSIPYVGFLIYGCIVIPIIESIANYSLGLLYSNIAKNY</sequence>
<feature type="transmembrane region" description="Helical" evidence="1">
    <location>
        <begin position="21"/>
        <end position="40"/>
    </location>
</feature>
<keyword evidence="1" id="KW-1133">Transmembrane helix</keyword>
<dbReference type="AlphaFoldDB" id="A0A0U3DLR1"/>
<feature type="transmembrane region" description="Helical" evidence="1">
    <location>
        <begin position="217"/>
        <end position="239"/>
    </location>
</feature>
<organism evidence="2 3">
    <name type="scientific">Methanobrevibacter millerae</name>
    <dbReference type="NCBI Taxonomy" id="230361"/>
    <lineage>
        <taxon>Archaea</taxon>
        <taxon>Methanobacteriati</taxon>
        <taxon>Methanobacteriota</taxon>
        <taxon>Methanomada group</taxon>
        <taxon>Methanobacteria</taxon>
        <taxon>Methanobacteriales</taxon>
        <taxon>Methanobacteriaceae</taxon>
        <taxon>Methanobrevibacter</taxon>
    </lineage>
</organism>
<dbReference type="KEGG" id="mmil:sm9_1118"/>
<proteinExistence type="predicted"/>
<reference evidence="2 3" key="1">
    <citation type="submission" date="2015-04" db="EMBL/GenBank/DDBJ databases">
        <title>The complete genome sequence of the rumen methanogen Methanobrevibacter millerae SM9.</title>
        <authorList>
            <person name="Leahy S.C."/>
            <person name="Kelly W.J."/>
            <person name="Pacheco D.M."/>
            <person name="Li D."/>
            <person name="Altermann E."/>
            <person name="Attwood G.T."/>
        </authorList>
    </citation>
    <scope>NUCLEOTIDE SEQUENCE [LARGE SCALE GENOMIC DNA]</scope>
    <source>
        <strain evidence="2 3">SM9</strain>
    </source>
</reference>